<feature type="domain" description="Putative plant transposon protein" evidence="2">
    <location>
        <begin position="162"/>
        <end position="261"/>
    </location>
</feature>
<dbReference type="PANTHER" id="PTHR33180:SF31">
    <property type="entry name" value="POLYPROTEIN PROTEIN"/>
    <property type="match status" value="1"/>
</dbReference>
<dbReference type="AlphaFoldDB" id="A0A9J5XD91"/>
<gene>
    <name evidence="3" type="ORF">H5410_045614</name>
</gene>
<sequence length="353" mass="39519">IFSRINLDMPPRKRTQGIAITEGGTNPPKRGRTEPPTAEIRARSHLDSSTALVDTPAAATVPAPTPPVAPVPHLVPPPRLLNKLKVDGLWTILEERLLSTEVLEGRYYGVRDTLYFHVLSSSPVPEGPTFLHRGRKRLANSKWLSLSWSRERKSGAVARLACSIDFRYHQRWIEEGVPIEKRDLSIAAQFWFGFISNTIMRSQNESILCHPNVVCLGSIISQGSINIGLLIEQEMAMSAKKRQTSLPFSFLITELCQRAELPWDVTRDFEVTASSSIDIRHIEAEYTPEEADNRRVAPVDTSPEVGIDSIPAEASFPTPASRAFRYISSYFFFTGFECFYLSPAHQDHSGHAH</sequence>
<evidence type="ECO:0000259" key="2">
    <source>
        <dbReference type="Pfam" id="PF20167"/>
    </source>
</evidence>
<feature type="region of interest" description="Disordered" evidence="1">
    <location>
        <begin position="1"/>
        <end position="36"/>
    </location>
</feature>
<dbReference type="Pfam" id="PF20167">
    <property type="entry name" value="Transposase_32"/>
    <property type="match status" value="1"/>
</dbReference>
<dbReference type="PANTHER" id="PTHR33180">
    <property type="entry name" value="PHOTOSYSTEM II CP43 REACTION CENTER PROTEIN"/>
    <property type="match status" value="1"/>
</dbReference>
<dbReference type="OrthoDB" id="1306244at2759"/>
<accession>A0A9J5XD91</accession>
<reference evidence="3 4" key="1">
    <citation type="submission" date="2020-09" db="EMBL/GenBank/DDBJ databases">
        <title>De no assembly of potato wild relative species, Solanum commersonii.</title>
        <authorList>
            <person name="Cho K."/>
        </authorList>
    </citation>
    <scope>NUCLEOTIDE SEQUENCE [LARGE SCALE GENOMIC DNA]</scope>
    <source>
        <strain evidence="3">LZ3.2</strain>
        <tissue evidence="3">Leaf</tissue>
    </source>
</reference>
<evidence type="ECO:0000313" key="4">
    <source>
        <dbReference type="Proteomes" id="UP000824120"/>
    </source>
</evidence>
<dbReference type="Proteomes" id="UP000824120">
    <property type="component" value="Chromosome 9"/>
</dbReference>
<evidence type="ECO:0000313" key="3">
    <source>
        <dbReference type="EMBL" id="KAG5585180.1"/>
    </source>
</evidence>
<name>A0A9J5XD91_SOLCO</name>
<keyword evidence="4" id="KW-1185">Reference proteome</keyword>
<dbReference type="EMBL" id="JACXVP010000009">
    <property type="protein sequence ID" value="KAG5585180.1"/>
    <property type="molecule type" value="Genomic_DNA"/>
</dbReference>
<organism evidence="3 4">
    <name type="scientific">Solanum commersonii</name>
    <name type="common">Commerson's wild potato</name>
    <name type="synonym">Commerson's nightshade</name>
    <dbReference type="NCBI Taxonomy" id="4109"/>
    <lineage>
        <taxon>Eukaryota</taxon>
        <taxon>Viridiplantae</taxon>
        <taxon>Streptophyta</taxon>
        <taxon>Embryophyta</taxon>
        <taxon>Tracheophyta</taxon>
        <taxon>Spermatophyta</taxon>
        <taxon>Magnoliopsida</taxon>
        <taxon>eudicotyledons</taxon>
        <taxon>Gunneridae</taxon>
        <taxon>Pentapetalae</taxon>
        <taxon>asterids</taxon>
        <taxon>lamiids</taxon>
        <taxon>Solanales</taxon>
        <taxon>Solanaceae</taxon>
        <taxon>Solanoideae</taxon>
        <taxon>Solaneae</taxon>
        <taxon>Solanum</taxon>
    </lineage>
</organism>
<dbReference type="InterPro" id="IPR046796">
    <property type="entry name" value="Transposase_32_dom"/>
</dbReference>
<proteinExistence type="predicted"/>
<feature type="non-terminal residue" evidence="3">
    <location>
        <position position="1"/>
    </location>
</feature>
<evidence type="ECO:0000256" key="1">
    <source>
        <dbReference type="SAM" id="MobiDB-lite"/>
    </source>
</evidence>
<protein>
    <recommendedName>
        <fullName evidence="2">Putative plant transposon protein domain-containing protein</fullName>
    </recommendedName>
</protein>
<comment type="caution">
    <text evidence="3">The sequence shown here is derived from an EMBL/GenBank/DDBJ whole genome shotgun (WGS) entry which is preliminary data.</text>
</comment>